<protein>
    <submittedName>
        <fullName evidence="8">ABC transporter substrate-binding protein</fullName>
    </submittedName>
</protein>
<feature type="compositionally biased region" description="Polar residues" evidence="4">
    <location>
        <begin position="37"/>
        <end position="48"/>
    </location>
</feature>
<dbReference type="CDD" id="cd13530">
    <property type="entry name" value="PBP2_peptides_like"/>
    <property type="match status" value="1"/>
</dbReference>
<evidence type="ECO:0000256" key="1">
    <source>
        <dbReference type="ARBA" id="ARBA00022729"/>
    </source>
</evidence>
<dbReference type="PANTHER" id="PTHR35936:SF17">
    <property type="entry name" value="ARGININE-BINDING EXTRACELLULAR PROTEIN ARTP"/>
    <property type="match status" value="1"/>
</dbReference>
<proteinExistence type="predicted"/>
<feature type="signal peptide" evidence="5">
    <location>
        <begin position="1"/>
        <end position="20"/>
    </location>
</feature>
<comment type="caution">
    <text evidence="8">The sequence shown here is derived from an EMBL/GenBank/DDBJ whole genome shotgun (WGS) entry which is preliminary data.</text>
</comment>
<dbReference type="InterPro" id="IPR001320">
    <property type="entry name" value="Iontro_rcpt_C"/>
</dbReference>
<keyword evidence="9" id="KW-1185">Reference proteome</keyword>
<dbReference type="RefSeq" id="WP_268778518.1">
    <property type="nucleotide sequence ID" value="NZ_JAPRAT010000001.1"/>
</dbReference>
<gene>
    <name evidence="8" type="ORF">OWO01_00845</name>
</gene>
<dbReference type="SUPFAM" id="SSF53850">
    <property type="entry name" value="Periplasmic binding protein-like II"/>
    <property type="match status" value="1"/>
</dbReference>
<evidence type="ECO:0000313" key="8">
    <source>
        <dbReference type="EMBL" id="MCZ0701756.1"/>
    </source>
</evidence>
<evidence type="ECO:0000256" key="3">
    <source>
        <dbReference type="ARBA" id="ARBA00023288"/>
    </source>
</evidence>
<evidence type="ECO:0000313" key="9">
    <source>
        <dbReference type="Proteomes" id="UP001084197"/>
    </source>
</evidence>
<dbReference type="Gene3D" id="3.40.190.10">
    <property type="entry name" value="Periplasmic binding protein-like II"/>
    <property type="match status" value="2"/>
</dbReference>
<evidence type="ECO:0000259" key="7">
    <source>
        <dbReference type="SMART" id="SM00079"/>
    </source>
</evidence>
<sequence length="281" mass="30900">MKKIVLLMMLIGLFTLGLVACGTTDNDVTEPSDENTEVNNENTQADNDASNDDGEPEERDTLIMATSADYPPFEFRDTSGEIVGFDIALAYYIAGELGYELEIRDMDFNGLIGALQNNRVDMVISGMSATESRRENVDFSTEYHHSAEMFITQQGSDITSIEDFNGKRIGVQLGSIQEEGAEALKEQYDIEIHAVDQATTLIQELNTNRIDIAYMDKSAALGFIESQNLAGFDDPTSNSPGMAVAFPKGSDLVERVNAAIASAEESGYLQELRDEWLSEED</sequence>
<dbReference type="InterPro" id="IPR001638">
    <property type="entry name" value="Solute-binding_3/MltF_N"/>
</dbReference>
<evidence type="ECO:0000256" key="4">
    <source>
        <dbReference type="SAM" id="MobiDB-lite"/>
    </source>
</evidence>
<dbReference type="PROSITE" id="PS51257">
    <property type="entry name" value="PROKAR_LIPOPROTEIN"/>
    <property type="match status" value="1"/>
</dbReference>
<accession>A0A9J6R917</accession>
<dbReference type="Proteomes" id="UP001084197">
    <property type="component" value="Unassembled WGS sequence"/>
</dbReference>
<dbReference type="AlphaFoldDB" id="A0A9J6R917"/>
<feature type="domain" description="Ionotropic glutamate receptor C-terminal" evidence="7">
    <location>
        <begin position="61"/>
        <end position="279"/>
    </location>
</feature>
<feature type="chain" id="PRO_5039944139" evidence="5">
    <location>
        <begin position="21"/>
        <end position="281"/>
    </location>
</feature>
<evidence type="ECO:0000259" key="6">
    <source>
        <dbReference type="SMART" id="SM00062"/>
    </source>
</evidence>
<dbReference type="SMART" id="SM00079">
    <property type="entry name" value="PBPe"/>
    <property type="match status" value="1"/>
</dbReference>
<evidence type="ECO:0000256" key="2">
    <source>
        <dbReference type="ARBA" id="ARBA00023139"/>
    </source>
</evidence>
<reference evidence="8" key="1">
    <citation type="submission" date="2022-11" db="EMBL/GenBank/DDBJ databases">
        <title>WGS of Natronobacillus azotifigens 24KS-1, an anaerobic diazotrophic haloalkaliphile from soda-rich habitats.</title>
        <authorList>
            <person name="Sorokin D.Y."/>
            <person name="Merkel A.Y."/>
        </authorList>
    </citation>
    <scope>NUCLEOTIDE SEQUENCE</scope>
    <source>
        <strain evidence="8">24KS-1</strain>
    </source>
</reference>
<dbReference type="Pfam" id="PF00497">
    <property type="entry name" value="SBP_bac_3"/>
    <property type="match status" value="1"/>
</dbReference>
<name>A0A9J6R917_9BACI</name>
<keyword evidence="1 5" id="KW-0732">Signal</keyword>
<feature type="region of interest" description="Disordered" evidence="4">
    <location>
        <begin position="27"/>
        <end position="57"/>
    </location>
</feature>
<dbReference type="PANTHER" id="PTHR35936">
    <property type="entry name" value="MEMBRANE-BOUND LYTIC MUREIN TRANSGLYCOSYLASE F"/>
    <property type="match status" value="1"/>
</dbReference>
<dbReference type="SMART" id="SM00062">
    <property type="entry name" value="PBPb"/>
    <property type="match status" value="1"/>
</dbReference>
<dbReference type="EMBL" id="JAPRAT010000001">
    <property type="protein sequence ID" value="MCZ0701756.1"/>
    <property type="molecule type" value="Genomic_DNA"/>
</dbReference>
<keyword evidence="3" id="KW-0449">Lipoprotein</keyword>
<evidence type="ECO:0000256" key="5">
    <source>
        <dbReference type="SAM" id="SignalP"/>
    </source>
</evidence>
<feature type="compositionally biased region" description="Acidic residues" evidence="4">
    <location>
        <begin position="27"/>
        <end position="36"/>
    </location>
</feature>
<keyword evidence="2" id="KW-0564">Palmitate</keyword>
<organism evidence="8 9">
    <name type="scientific">Natronobacillus azotifigens</name>
    <dbReference type="NCBI Taxonomy" id="472978"/>
    <lineage>
        <taxon>Bacteria</taxon>
        <taxon>Bacillati</taxon>
        <taxon>Bacillota</taxon>
        <taxon>Bacilli</taxon>
        <taxon>Bacillales</taxon>
        <taxon>Bacillaceae</taxon>
        <taxon>Natronobacillus</taxon>
    </lineage>
</organism>
<feature type="domain" description="Solute-binding protein family 3/N-terminal" evidence="6">
    <location>
        <begin position="61"/>
        <end position="280"/>
    </location>
</feature>
<dbReference type="GO" id="GO:0016020">
    <property type="term" value="C:membrane"/>
    <property type="evidence" value="ECO:0007669"/>
    <property type="project" value="InterPro"/>
</dbReference>
<dbReference type="GO" id="GO:0015276">
    <property type="term" value="F:ligand-gated monoatomic ion channel activity"/>
    <property type="evidence" value="ECO:0007669"/>
    <property type="project" value="InterPro"/>
</dbReference>